<evidence type="ECO:0000313" key="2">
    <source>
        <dbReference type="EMBL" id="KKN77608.1"/>
    </source>
</evidence>
<evidence type="ECO:0000256" key="1">
    <source>
        <dbReference type="SAM" id="Coils"/>
    </source>
</evidence>
<gene>
    <name evidence="2" type="ORF">LCGC14_0358830</name>
</gene>
<sequence>MSNEKHEIELIETHIEMLIDEEILKKIGANKLPHRDLHHRVMRIFAEHNTLRTRIEKMSVNGLSPESRLSGYAVIGKRQVERIKELCEQLAEAEGEIERLKKAVQYCRNYWGEDDGIHDCTGKSCVICNIEQALKGESK</sequence>
<accession>A0A0F9WGU3</accession>
<comment type="caution">
    <text evidence="2">The sequence shown here is derived from an EMBL/GenBank/DDBJ whole genome shotgun (WGS) entry which is preliminary data.</text>
</comment>
<protein>
    <submittedName>
        <fullName evidence="2">Uncharacterized protein</fullName>
    </submittedName>
</protein>
<feature type="coiled-coil region" evidence="1">
    <location>
        <begin position="76"/>
        <end position="103"/>
    </location>
</feature>
<dbReference type="EMBL" id="LAZR01000276">
    <property type="protein sequence ID" value="KKN77608.1"/>
    <property type="molecule type" value="Genomic_DNA"/>
</dbReference>
<proteinExistence type="predicted"/>
<reference evidence="2" key="1">
    <citation type="journal article" date="2015" name="Nature">
        <title>Complex archaea that bridge the gap between prokaryotes and eukaryotes.</title>
        <authorList>
            <person name="Spang A."/>
            <person name="Saw J.H."/>
            <person name="Jorgensen S.L."/>
            <person name="Zaremba-Niedzwiedzka K."/>
            <person name="Martijn J."/>
            <person name="Lind A.E."/>
            <person name="van Eijk R."/>
            <person name="Schleper C."/>
            <person name="Guy L."/>
            <person name="Ettema T.J."/>
        </authorList>
    </citation>
    <scope>NUCLEOTIDE SEQUENCE</scope>
</reference>
<keyword evidence="1" id="KW-0175">Coiled coil</keyword>
<dbReference type="AlphaFoldDB" id="A0A0F9WGU3"/>
<organism evidence="2">
    <name type="scientific">marine sediment metagenome</name>
    <dbReference type="NCBI Taxonomy" id="412755"/>
    <lineage>
        <taxon>unclassified sequences</taxon>
        <taxon>metagenomes</taxon>
        <taxon>ecological metagenomes</taxon>
    </lineage>
</organism>
<name>A0A0F9WGU3_9ZZZZ</name>